<dbReference type="InterPro" id="IPR000883">
    <property type="entry name" value="Cyt_C_Oxase_1"/>
</dbReference>
<dbReference type="EMBL" id="JAEKNN010000057">
    <property type="protein sequence ID" value="MBJ7610140.1"/>
    <property type="molecule type" value="Genomic_DNA"/>
</dbReference>
<feature type="transmembrane region" description="Helical" evidence="18">
    <location>
        <begin position="475"/>
        <end position="494"/>
    </location>
</feature>
<evidence type="ECO:0000256" key="14">
    <source>
        <dbReference type="ARBA" id="ARBA00023136"/>
    </source>
</evidence>
<comment type="pathway">
    <text evidence="2 18">Energy metabolism; oxidative phosphorylation.</text>
</comment>
<dbReference type="AlphaFoldDB" id="A0A934KQT8"/>
<dbReference type="NCBIfam" id="TIGR02891">
    <property type="entry name" value="CtaD_CoxA"/>
    <property type="match status" value="1"/>
</dbReference>
<evidence type="ECO:0000256" key="15">
    <source>
        <dbReference type="ARBA" id="ARBA00025218"/>
    </source>
</evidence>
<feature type="transmembrane region" description="Helical" evidence="18">
    <location>
        <begin position="209"/>
        <end position="230"/>
    </location>
</feature>
<dbReference type="Proteomes" id="UP000614410">
    <property type="component" value="Unassembled WGS sequence"/>
</dbReference>
<gene>
    <name evidence="21" type="primary">ctaD</name>
    <name evidence="21" type="ORF">JF887_12020</name>
</gene>
<keyword evidence="12 18" id="KW-0408">Iron</keyword>
<dbReference type="PROSITE" id="PS00077">
    <property type="entry name" value="COX1_CUB"/>
    <property type="match status" value="1"/>
</dbReference>
<feature type="transmembrane region" description="Helical" evidence="18">
    <location>
        <begin position="237"/>
        <end position="256"/>
    </location>
</feature>
<evidence type="ECO:0000256" key="9">
    <source>
        <dbReference type="ARBA" id="ARBA00022967"/>
    </source>
</evidence>
<feature type="transmembrane region" description="Helical" evidence="18">
    <location>
        <begin position="122"/>
        <end position="143"/>
    </location>
</feature>
<evidence type="ECO:0000256" key="3">
    <source>
        <dbReference type="ARBA" id="ARBA00009578"/>
    </source>
</evidence>
<dbReference type="PANTHER" id="PTHR10422">
    <property type="entry name" value="CYTOCHROME C OXIDASE SUBUNIT 1"/>
    <property type="match status" value="1"/>
</dbReference>
<evidence type="ECO:0000313" key="21">
    <source>
        <dbReference type="EMBL" id="MBJ7610140.1"/>
    </source>
</evidence>
<feature type="transmembrane region" description="Helical" evidence="18">
    <location>
        <begin position="355"/>
        <end position="375"/>
    </location>
</feature>
<dbReference type="GO" id="GO:0004129">
    <property type="term" value="F:cytochrome-c oxidase activity"/>
    <property type="evidence" value="ECO:0007669"/>
    <property type="project" value="UniProtKB-EC"/>
</dbReference>
<keyword evidence="10 17" id="KW-0249">Electron transport</keyword>
<evidence type="ECO:0000256" key="13">
    <source>
        <dbReference type="ARBA" id="ARBA00023008"/>
    </source>
</evidence>
<protein>
    <recommendedName>
        <fullName evidence="18">Cytochrome c oxidase subunit 1</fullName>
        <ecNumber evidence="18">7.1.1.9</ecNumber>
    </recommendedName>
</protein>
<evidence type="ECO:0000256" key="5">
    <source>
        <dbReference type="ARBA" id="ARBA00022617"/>
    </source>
</evidence>
<dbReference type="PANTHER" id="PTHR10422:SF18">
    <property type="entry name" value="CYTOCHROME C OXIDASE SUBUNIT 1"/>
    <property type="match status" value="1"/>
</dbReference>
<dbReference type="InterPro" id="IPR023616">
    <property type="entry name" value="Cyt_c_oxase-like_su1_dom"/>
</dbReference>
<evidence type="ECO:0000256" key="12">
    <source>
        <dbReference type="ARBA" id="ARBA00023004"/>
    </source>
</evidence>
<dbReference type="Gene3D" id="1.20.210.10">
    <property type="entry name" value="Cytochrome c oxidase-like, subunit I domain"/>
    <property type="match status" value="1"/>
</dbReference>
<keyword evidence="14 18" id="KW-0472">Membrane</keyword>
<feature type="transmembrane region" description="Helical" evidence="18">
    <location>
        <begin position="323"/>
        <end position="343"/>
    </location>
</feature>
<dbReference type="GO" id="GO:0005886">
    <property type="term" value="C:plasma membrane"/>
    <property type="evidence" value="ECO:0007669"/>
    <property type="project" value="UniProtKB-SubCell"/>
</dbReference>
<dbReference type="PRINTS" id="PR01165">
    <property type="entry name" value="CYCOXIDASEI"/>
</dbReference>
<dbReference type="GO" id="GO:0046872">
    <property type="term" value="F:metal ion binding"/>
    <property type="evidence" value="ECO:0007669"/>
    <property type="project" value="UniProtKB-KW"/>
</dbReference>
<dbReference type="InterPro" id="IPR023615">
    <property type="entry name" value="Cyt_c_Oxase_su1_BS"/>
</dbReference>
<feature type="transmembrane region" description="Helical" evidence="18">
    <location>
        <begin position="430"/>
        <end position="455"/>
    </location>
</feature>
<comment type="caution">
    <text evidence="21">The sequence shown here is derived from an EMBL/GenBank/DDBJ whole genome shotgun (WGS) entry which is preliminary data.</text>
</comment>
<evidence type="ECO:0000256" key="16">
    <source>
        <dbReference type="ARBA" id="ARBA00047816"/>
    </source>
</evidence>
<dbReference type="GO" id="GO:0015990">
    <property type="term" value="P:electron transport coupled proton transport"/>
    <property type="evidence" value="ECO:0007669"/>
    <property type="project" value="InterPro"/>
</dbReference>
<keyword evidence="13 18" id="KW-0186">Copper</keyword>
<reference evidence="21 22" key="1">
    <citation type="submission" date="2020-10" db="EMBL/GenBank/DDBJ databases">
        <title>Ca. Dormibacterota MAGs.</title>
        <authorList>
            <person name="Montgomery K."/>
        </authorList>
    </citation>
    <scope>NUCLEOTIDE SEQUENCE [LARGE SCALE GENOMIC DNA]</scope>
    <source>
        <strain evidence="21">Mitchell_Peninsula_5</strain>
    </source>
</reference>
<keyword evidence="9" id="KW-1278">Translocase</keyword>
<evidence type="ECO:0000256" key="4">
    <source>
        <dbReference type="ARBA" id="ARBA00022448"/>
    </source>
</evidence>
<dbReference type="PROSITE" id="PS50855">
    <property type="entry name" value="COX1"/>
    <property type="match status" value="1"/>
</dbReference>
<evidence type="ECO:0000256" key="11">
    <source>
        <dbReference type="ARBA" id="ARBA00022989"/>
    </source>
</evidence>
<evidence type="ECO:0000313" key="22">
    <source>
        <dbReference type="Proteomes" id="UP000614410"/>
    </source>
</evidence>
<feature type="region of interest" description="Disordered" evidence="19">
    <location>
        <begin position="512"/>
        <end position="551"/>
    </location>
</feature>
<feature type="transmembrane region" description="Helical" evidence="18">
    <location>
        <begin position="395"/>
        <end position="415"/>
    </location>
</feature>
<evidence type="ECO:0000256" key="7">
    <source>
        <dbReference type="ARBA" id="ARBA00022692"/>
    </source>
</evidence>
<evidence type="ECO:0000259" key="20">
    <source>
        <dbReference type="PROSITE" id="PS50855"/>
    </source>
</evidence>
<keyword evidence="11 18" id="KW-1133">Transmembrane helix</keyword>
<comment type="similarity">
    <text evidence="3 17">Belongs to the heme-copper respiratory oxidase family.</text>
</comment>
<evidence type="ECO:0000256" key="10">
    <source>
        <dbReference type="ARBA" id="ARBA00022982"/>
    </source>
</evidence>
<evidence type="ECO:0000256" key="1">
    <source>
        <dbReference type="ARBA" id="ARBA00004141"/>
    </source>
</evidence>
<evidence type="ECO:0000256" key="6">
    <source>
        <dbReference type="ARBA" id="ARBA00022660"/>
    </source>
</evidence>
<accession>A0A934KQT8</accession>
<feature type="transmembrane region" description="Helical" evidence="18">
    <location>
        <begin position="292"/>
        <end position="311"/>
    </location>
</feature>
<keyword evidence="8 18" id="KW-0479">Metal-binding</keyword>
<dbReference type="GO" id="GO:0020037">
    <property type="term" value="F:heme binding"/>
    <property type="evidence" value="ECO:0007669"/>
    <property type="project" value="InterPro"/>
</dbReference>
<feature type="transmembrane region" description="Helical" evidence="18">
    <location>
        <begin position="78"/>
        <end position="102"/>
    </location>
</feature>
<dbReference type="InterPro" id="IPR036927">
    <property type="entry name" value="Cyt_c_oxase-like_su1_sf"/>
</dbReference>
<keyword evidence="18" id="KW-1003">Cell membrane</keyword>
<evidence type="ECO:0000256" key="18">
    <source>
        <dbReference type="RuleBase" id="RU363061"/>
    </source>
</evidence>
<sequence>MAAISAPLPRARFSTRWDKNRGVLGWITTVDHKKIAIMYLYTTFFFFLVGGVLALLVRIQLAEPQNKFLTPAQYNQIFTMHGTTMIFLWIIPVLSGFGNYFVPLMIGARDMAFPRVNALSFWLIPLGGLVMYSGFLFGGTGAAGWTGYVPLTEKAYSPQVGQDLWIIGLHLLGVGSMLGGINFLATIHNMRAPGMTWTRLPLFVWSMEVTQGLIVLASPFFAAVLSMVLLDRQVGATFFSVSHGGNALLYQLIFWFYSHPAVYIMVLPAFGIISEIIPVFSRKPIFGYRAMAASMVAIAVLGFVVFVHHMFVTGLPLVVTEFFAFTTLCIGVPTGIKIFNWLATMWGGSIRYDTPMLFSAGFLLMFLIGGIDGVYVGSLAVDRQLHGTYWIVGHIHYVLFGGSVVGVFAGFYYWFPKVTGRFLSEKLGKLHFWLMITGLNLTFLPMHILGVLGMPRRIATYEDNRGWGDLNSLETFGSFIIAISVTIFLINFVLTMRGPKTAPADPWQANTLEWATSSPPPAHNFDELPPVTSARPVRDARRARQAASATP</sequence>
<comment type="function">
    <text evidence="15 18">Cytochrome c oxidase is the component of the respiratory chain that catalyzes the reduction of oxygen to water. Subunits 1-3 form the functional core of the enzyme complex. CO I is the catalytic subunit of the enzyme. Electrons originating in cytochrome c are transferred via the copper A center of subunit 2 and heme A of subunit 1 to the bimetallic center formed by heme A3 and copper B.</text>
</comment>
<dbReference type="InterPro" id="IPR014241">
    <property type="entry name" value="Cyt_c_oxidase_su1_bac"/>
</dbReference>
<name>A0A934KQT8_9BACT</name>
<keyword evidence="4 17" id="KW-0813">Transport</keyword>
<keyword evidence="7 17" id="KW-0812">Transmembrane</keyword>
<comment type="catalytic activity">
    <reaction evidence="16 18">
        <text>4 Fe(II)-[cytochrome c] + O2 + 8 H(+)(in) = 4 Fe(III)-[cytochrome c] + 2 H2O + 4 H(+)(out)</text>
        <dbReference type="Rhea" id="RHEA:11436"/>
        <dbReference type="Rhea" id="RHEA-COMP:10350"/>
        <dbReference type="Rhea" id="RHEA-COMP:14399"/>
        <dbReference type="ChEBI" id="CHEBI:15377"/>
        <dbReference type="ChEBI" id="CHEBI:15378"/>
        <dbReference type="ChEBI" id="CHEBI:15379"/>
        <dbReference type="ChEBI" id="CHEBI:29033"/>
        <dbReference type="ChEBI" id="CHEBI:29034"/>
        <dbReference type="EC" id="7.1.1.9"/>
    </reaction>
</comment>
<comment type="subcellular location">
    <subcellularLocation>
        <location evidence="18">Cell membrane</location>
        <topology evidence="18">Multi-pass membrane protein</topology>
    </subcellularLocation>
    <subcellularLocation>
        <location evidence="1">Membrane</location>
        <topology evidence="1">Multi-pass membrane protein</topology>
    </subcellularLocation>
</comment>
<keyword evidence="6 17" id="KW-0679">Respiratory chain</keyword>
<dbReference type="EC" id="7.1.1.9" evidence="18"/>
<dbReference type="GO" id="GO:0009060">
    <property type="term" value="P:aerobic respiration"/>
    <property type="evidence" value="ECO:0007669"/>
    <property type="project" value="InterPro"/>
</dbReference>
<evidence type="ECO:0000256" key="2">
    <source>
        <dbReference type="ARBA" id="ARBA00004673"/>
    </source>
</evidence>
<feature type="domain" description="Cytochrome oxidase subunit I profile" evidence="20">
    <location>
        <begin position="20"/>
        <end position="532"/>
    </location>
</feature>
<organism evidence="21 22">
    <name type="scientific">Candidatus Amunia macphersoniae</name>
    <dbReference type="NCBI Taxonomy" id="3127014"/>
    <lineage>
        <taxon>Bacteria</taxon>
        <taxon>Bacillati</taxon>
        <taxon>Candidatus Dormiibacterota</taxon>
        <taxon>Candidatus Dormibacteria</taxon>
        <taxon>Candidatus Aeolococcales</taxon>
        <taxon>Candidatus Aeolococcaceae</taxon>
        <taxon>Candidatus Amunia</taxon>
    </lineage>
</organism>
<feature type="transmembrane region" description="Helical" evidence="18">
    <location>
        <begin position="164"/>
        <end position="189"/>
    </location>
</feature>
<feature type="transmembrane region" description="Helical" evidence="18">
    <location>
        <begin position="262"/>
        <end position="280"/>
    </location>
</feature>
<dbReference type="SUPFAM" id="SSF81442">
    <property type="entry name" value="Cytochrome c oxidase subunit I-like"/>
    <property type="match status" value="1"/>
</dbReference>
<keyword evidence="5 17" id="KW-0349">Heme</keyword>
<dbReference type="GO" id="GO:0022904">
    <property type="term" value="P:respiratory electron transport chain"/>
    <property type="evidence" value="ECO:0007669"/>
    <property type="project" value="TreeGrafter"/>
</dbReference>
<dbReference type="Pfam" id="PF00115">
    <property type="entry name" value="COX1"/>
    <property type="match status" value="1"/>
</dbReference>
<feature type="transmembrane region" description="Helical" evidence="18">
    <location>
        <begin position="36"/>
        <end position="57"/>
    </location>
</feature>
<evidence type="ECO:0000256" key="17">
    <source>
        <dbReference type="RuleBase" id="RU000370"/>
    </source>
</evidence>
<evidence type="ECO:0000256" key="8">
    <source>
        <dbReference type="ARBA" id="ARBA00022723"/>
    </source>
</evidence>
<evidence type="ECO:0000256" key="19">
    <source>
        <dbReference type="SAM" id="MobiDB-lite"/>
    </source>
</evidence>
<proteinExistence type="inferred from homology"/>